<dbReference type="PANTHER" id="PTHR18901">
    <property type="entry name" value="2-DEOXYGLUCOSE-6-PHOSPHATE PHOSPHATASE 2"/>
    <property type="match status" value="1"/>
</dbReference>
<gene>
    <name evidence="1" type="ORF">KC573_01865</name>
</gene>
<comment type="caution">
    <text evidence="1">The sequence shown here is derived from an EMBL/GenBank/DDBJ whole genome shotgun (WGS) entry which is preliminary data.</text>
</comment>
<dbReference type="AlphaFoldDB" id="A0A955LW06"/>
<dbReference type="SUPFAM" id="SSF56784">
    <property type="entry name" value="HAD-like"/>
    <property type="match status" value="1"/>
</dbReference>
<dbReference type="SFLD" id="SFLDG01129">
    <property type="entry name" value="C1.5:_HAD__Beta-PGM__Phosphata"/>
    <property type="match status" value="1"/>
</dbReference>
<dbReference type="InterPro" id="IPR023214">
    <property type="entry name" value="HAD_sf"/>
</dbReference>
<dbReference type="SFLD" id="SFLDS00003">
    <property type="entry name" value="Haloacid_Dehalogenase"/>
    <property type="match status" value="1"/>
</dbReference>
<proteinExistence type="predicted"/>
<dbReference type="InterPro" id="IPR036412">
    <property type="entry name" value="HAD-like_sf"/>
</dbReference>
<accession>A0A955LW06</accession>
<evidence type="ECO:0000313" key="1">
    <source>
        <dbReference type="EMBL" id="MCA9397550.1"/>
    </source>
</evidence>
<dbReference type="Proteomes" id="UP000699691">
    <property type="component" value="Unassembled WGS sequence"/>
</dbReference>
<dbReference type="Pfam" id="PF13419">
    <property type="entry name" value="HAD_2"/>
    <property type="match status" value="1"/>
</dbReference>
<dbReference type="InterPro" id="IPR041492">
    <property type="entry name" value="HAD_2"/>
</dbReference>
<dbReference type="NCBIfam" id="TIGR01509">
    <property type="entry name" value="HAD-SF-IA-v3"/>
    <property type="match status" value="1"/>
</dbReference>
<name>A0A955LW06_UNCKA</name>
<reference evidence="1" key="2">
    <citation type="journal article" date="2021" name="Microbiome">
        <title>Successional dynamics and alternative stable states in a saline activated sludge microbial community over 9 years.</title>
        <authorList>
            <person name="Wang Y."/>
            <person name="Ye J."/>
            <person name="Ju F."/>
            <person name="Liu L."/>
            <person name="Boyd J.A."/>
            <person name="Deng Y."/>
            <person name="Parks D.H."/>
            <person name="Jiang X."/>
            <person name="Yin X."/>
            <person name="Woodcroft B.J."/>
            <person name="Tyson G.W."/>
            <person name="Hugenholtz P."/>
            <person name="Polz M.F."/>
            <person name="Zhang T."/>
        </authorList>
    </citation>
    <scope>NUCLEOTIDE SEQUENCE</scope>
    <source>
        <strain evidence="1">HKST-UBA02</strain>
    </source>
</reference>
<reference evidence="1" key="1">
    <citation type="submission" date="2020-04" db="EMBL/GenBank/DDBJ databases">
        <authorList>
            <person name="Zhang T."/>
        </authorList>
    </citation>
    <scope>NUCLEOTIDE SEQUENCE</scope>
    <source>
        <strain evidence="1">HKST-UBA02</strain>
    </source>
</reference>
<dbReference type="InterPro" id="IPR023198">
    <property type="entry name" value="PGP-like_dom2"/>
</dbReference>
<protein>
    <submittedName>
        <fullName evidence="1">HAD family phosphatase</fullName>
    </submittedName>
</protein>
<organism evidence="1 2">
    <name type="scientific">candidate division WWE3 bacterium</name>
    <dbReference type="NCBI Taxonomy" id="2053526"/>
    <lineage>
        <taxon>Bacteria</taxon>
        <taxon>Katanobacteria</taxon>
    </lineage>
</organism>
<dbReference type="Gene3D" id="3.40.50.1000">
    <property type="entry name" value="HAD superfamily/HAD-like"/>
    <property type="match status" value="1"/>
</dbReference>
<dbReference type="EMBL" id="JAGQKY010000063">
    <property type="protein sequence ID" value="MCA9397550.1"/>
    <property type="molecule type" value="Genomic_DNA"/>
</dbReference>
<dbReference type="InterPro" id="IPR006439">
    <property type="entry name" value="HAD-SF_hydro_IA"/>
</dbReference>
<evidence type="ECO:0000313" key="2">
    <source>
        <dbReference type="Proteomes" id="UP000699691"/>
    </source>
</evidence>
<dbReference type="PANTHER" id="PTHR18901:SF38">
    <property type="entry name" value="PSEUDOURIDINE-5'-PHOSPHATASE"/>
    <property type="match status" value="1"/>
</dbReference>
<dbReference type="Gene3D" id="1.10.150.240">
    <property type="entry name" value="Putative phosphatase, domain 2"/>
    <property type="match status" value="1"/>
</dbReference>
<sequence>MFKLALFDFNGTVLDDELMWGDAFHSVLEKYGIDSRAVTHQPGIGVSGNWVDYKKRFEQLTNCSIEQLRDETLAEYTYHVSHSPTLRRGVVDFIMLLKEHNLPVILATSLDRNILEDTLPHFPTINNLFELIVAGDDVSRKKPAPDIFIEALKRFNQMKNIDLKPADCIVFEDAVAGVQAAQSAGMHVVYLPNEQVEKNDGIVAADLEVSDFTEKRLYAFVLGGDR</sequence>